<organism evidence="2 3">
    <name type="scientific">Flavobacterium aurantiibacter</name>
    <dbReference type="NCBI Taxonomy" id="2023067"/>
    <lineage>
        <taxon>Bacteria</taxon>
        <taxon>Pseudomonadati</taxon>
        <taxon>Bacteroidota</taxon>
        <taxon>Flavobacteriia</taxon>
        <taxon>Flavobacteriales</taxon>
        <taxon>Flavobacteriaceae</taxon>
        <taxon>Flavobacterium</taxon>
    </lineage>
</organism>
<sequence>MKYVVVWSAFSQEKLDEIFEYHKFKVSYKVAKQIITKLIKGANILETNPFAGPIELLLANRKEKYYYLVCGNYKVIYSVDSTNKQVKIADVFDTRQNPTKMGK</sequence>
<dbReference type="InterPro" id="IPR035093">
    <property type="entry name" value="RelE/ParE_toxin_dom_sf"/>
</dbReference>
<dbReference type="Pfam" id="PF05016">
    <property type="entry name" value="ParE_toxin"/>
    <property type="match status" value="1"/>
</dbReference>
<dbReference type="InterPro" id="IPR007712">
    <property type="entry name" value="RelE/ParE_toxin"/>
</dbReference>
<dbReference type="Proteomes" id="UP000216035">
    <property type="component" value="Unassembled WGS sequence"/>
</dbReference>
<accession>A0A256ABK1</accession>
<evidence type="ECO:0000256" key="1">
    <source>
        <dbReference type="ARBA" id="ARBA00022649"/>
    </source>
</evidence>
<dbReference type="RefSeq" id="WP_094484832.1">
    <property type="nucleotide sequence ID" value="NZ_NOXX01000047.1"/>
</dbReference>
<proteinExistence type="predicted"/>
<dbReference type="SUPFAM" id="SSF143011">
    <property type="entry name" value="RelE-like"/>
    <property type="match status" value="1"/>
</dbReference>
<gene>
    <name evidence="2" type="ORF">CHX27_00495</name>
</gene>
<dbReference type="EMBL" id="NOXX01000047">
    <property type="protein sequence ID" value="OYQ51043.1"/>
    <property type="molecule type" value="Genomic_DNA"/>
</dbReference>
<reference evidence="2 3" key="1">
    <citation type="submission" date="2017-07" db="EMBL/GenBank/DDBJ databases">
        <title>Flavobacterium cyanobacteriorum sp. nov., isolated from cyanobacterial aggregates in a eutrophic lake.</title>
        <authorList>
            <person name="Cai H."/>
        </authorList>
    </citation>
    <scope>NUCLEOTIDE SEQUENCE [LARGE SCALE GENOMIC DNA]</scope>
    <source>
        <strain evidence="2 3">TH167</strain>
    </source>
</reference>
<keyword evidence="3" id="KW-1185">Reference proteome</keyword>
<comment type="caution">
    <text evidence="2">The sequence shown here is derived from an EMBL/GenBank/DDBJ whole genome shotgun (WGS) entry which is preliminary data.</text>
</comment>
<keyword evidence="1" id="KW-1277">Toxin-antitoxin system</keyword>
<dbReference type="AlphaFoldDB" id="A0A256ABK1"/>
<name>A0A256ABK1_9FLAO</name>
<dbReference type="OrthoDB" id="1031021at2"/>
<evidence type="ECO:0000313" key="2">
    <source>
        <dbReference type="EMBL" id="OYQ51043.1"/>
    </source>
</evidence>
<dbReference type="Gene3D" id="3.30.2310.20">
    <property type="entry name" value="RelE-like"/>
    <property type="match status" value="1"/>
</dbReference>
<evidence type="ECO:0000313" key="3">
    <source>
        <dbReference type="Proteomes" id="UP000216035"/>
    </source>
</evidence>
<protein>
    <submittedName>
        <fullName evidence="2">Plasmid stabilization protein</fullName>
    </submittedName>
</protein>